<evidence type="ECO:0000256" key="4">
    <source>
        <dbReference type="ARBA" id="ARBA00048782"/>
    </source>
</evidence>
<dbReference type="GO" id="GO:0008113">
    <property type="term" value="F:peptide-methionine (S)-S-oxide reductase activity"/>
    <property type="evidence" value="ECO:0007669"/>
    <property type="project" value="UniProtKB-EC"/>
</dbReference>
<evidence type="ECO:0000259" key="5">
    <source>
        <dbReference type="Pfam" id="PF01625"/>
    </source>
</evidence>
<gene>
    <name evidence="6" type="ORF">RSO01_47480</name>
</gene>
<dbReference type="Gene3D" id="3.30.1060.10">
    <property type="entry name" value="Peptide methionine sulphoxide reductase MsrA"/>
    <property type="match status" value="1"/>
</dbReference>
<comment type="catalytic activity">
    <reaction evidence="3">
        <text>L-methionyl-[protein] + [thioredoxin]-disulfide + H2O = L-methionyl-(S)-S-oxide-[protein] + [thioredoxin]-dithiol</text>
        <dbReference type="Rhea" id="RHEA:14217"/>
        <dbReference type="Rhea" id="RHEA-COMP:10698"/>
        <dbReference type="Rhea" id="RHEA-COMP:10700"/>
        <dbReference type="Rhea" id="RHEA-COMP:12313"/>
        <dbReference type="Rhea" id="RHEA-COMP:12315"/>
        <dbReference type="ChEBI" id="CHEBI:15377"/>
        <dbReference type="ChEBI" id="CHEBI:16044"/>
        <dbReference type="ChEBI" id="CHEBI:29950"/>
        <dbReference type="ChEBI" id="CHEBI:44120"/>
        <dbReference type="ChEBI" id="CHEBI:50058"/>
        <dbReference type="EC" id="1.8.4.11"/>
    </reaction>
</comment>
<dbReference type="InterPro" id="IPR036509">
    <property type="entry name" value="Met_Sox_Rdtase_MsrA_sf"/>
</dbReference>
<dbReference type="EMBL" id="BKAJ01000083">
    <property type="protein sequence ID" value="GEP57582.1"/>
    <property type="molecule type" value="Genomic_DNA"/>
</dbReference>
<feature type="domain" description="Peptide methionine sulphoxide reductase MsrA" evidence="5">
    <location>
        <begin position="5"/>
        <end position="41"/>
    </location>
</feature>
<evidence type="ECO:0000313" key="6">
    <source>
        <dbReference type="EMBL" id="GEP57582.1"/>
    </source>
</evidence>
<reference evidence="6 7" key="1">
    <citation type="submission" date="2019-07" db="EMBL/GenBank/DDBJ databases">
        <title>Whole genome shotgun sequence of Reyranella soli NBRC 108950.</title>
        <authorList>
            <person name="Hosoyama A."/>
            <person name="Uohara A."/>
            <person name="Ohji S."/>
            <person name="Ichikawa N."/>
        </authorList>
    </citation>
    <scope>NUCLEOTIDE SEQUENCE [LARGE SCALE GENOMIC DNA]</scope>
    <source>
        <strain evidence="6 7">NBRC 108950</strain>
    </source>
</reference>
<name>A0A512NF84_9HYPH</name>
<proteinExistence type="predicted"/>
<evidence type="ECO:0000313" key="7">
    <source>
        <dbReference type="Proteomes" id="UP000321058"/>
    </source>
</evidence>
<organism evidence="6 7">
    <name type="scientific">Reyranella soli</name>
    <dbReference type="NCBI Taxonomy" id="1230389"/>
    <lineage>
        <taxon>Bacteria</taxon>
        <taxon>Pseudomonadati</taxon>
        <taxon>Pseudomonadota</taxon>
        <taxon>Alphaproteobacteria</taxon>
        <taxon>Hyphomicrobiales</taxon>
        <taxon>Reyranellaceae</taxon>
        <taxon>Reyranella</taxon>
    </lineage>
</organism>
<dbReference type="OrthoDB" id="564955at2"/>
<dbReference type="Proteomes" id="UP000321058">
    <property type="component" value="Unassembled WGS sequence"/>
</dbReference>
<sequence>MHQRAVFTVGCFWGMQDMIRKLPGVVSTRAGHAGENPASYKSPCPDFPPGLSASDEPFDYVDTPKLREPYLGWCGVSGFELIAVGAAA</sequence>
<dbReference type="Pfam" id="PF01625">
    <property type="entry name" value="PMSR"/>
    <property type="match status" value="1"/>
</dbReference>
<dbReference type="EC" id="1.8.4.11" evidence="1"/>
<accession>A0A512NF84</accession>
<protein>
    <recommendedName>
        <fullName evidence="1">peptide-methionine (S)-S-oxide reductase</fullName>
        <ecNumber evidence="1">1.8.4.11</ecNumber>
    </recommendedName>
</protein>
<keyword evidence="7" id="KW-1185">Reference proteome</keyword>
<dbReference type="InterPro" id="IPR002569">
    <property type="entry name" value="Met_Sox_Rdtase_MsrA_dom"/>
</dbReference>
<evidence type="ECO:0000256" key="2">
    <source>
        <dbReference type="ARBA" id="ARBA00023002"/>
    </source>
</evidence>
<dbReference type="SUPFAM" id="SSF55068">
    <property type="entry name" value="Peptide methionine sulfoxide reductase"/>
    <property type="match status" value="1"/>
</dbReference>
<comment type="caution">
    <text evidence="6">The sequence shown here is derived from an EMBL/GenBank/DDBJ whole genome shotgun (WGS) entry which is preliminary data.</text>
</comment>
<dbReference type="AlphaFoldDB" id="A0A512NF84"/>
<evidence type="ECO:0000256" key="1">
    <source>
        <dbReference type="ARBA" id="ARBA00012502"/>
    </source>
</evidence>
<comment type="catalytic activity">
    <reaction evidence="4">
        <text>[thioredoxin]-disulfide + L-methionine + H2O = L-methionine (S)-S-oxide + [thioredoxin]-dithiol</text>
        <dbReference type="Rhea" id="RHEA:19993"/>
        <dbReference type="Rhea" id="RHEA-COMP:10698"/>
        <dbReference type="Rhea" id="RHEA-COMP:10700"/>
        <dbReference type="ChEBI" id="CHEBI:15377"/>
        <dbReference type="ChEBI" id="CHEBI:29950"/>
        <dbReference type="ChEBI" id="CHEBI:50058"/>
        <dbReference type="ChEBI" id="CHEBI:57844"/>
        <dbReference type="ChEBI" id="CHEBI:58772"/>
        <dbReference type="EC" id="1.8.4.11"/>
    </reaction>
</comment>
<evidence type="ECO:0000256" key="3">
    <source>
        <dbReference type="ARBA" id="ARBA00047806"/>
    </source>
</evidence>
<keyword evidence="2" id="KW-0560">Oxidoreductase</keyword>